<dbReference type="Gene3D" id="6.10.250.1170">
    <property type="match status" value="1"/>
</dbReference>
<dbReference type="FunFam" id="3.30.70.330:FF:000513">
    <property type="entry name" value="Splicing factor, proline-and glutamine-rich"/>
    <property type="match status" value="1"/>
</dbReference>
<evidence type="ECO:0000256" key="1">
    <source>
        <dbReference type="ARBA" id="ARBA00022737"/>
    </source>
</evidence>
<sequence length="508" mass="58722">MAGIETPKVIQEPQNISTENSNENPRERNPPGDNRNPRGRRGGARFSGGRGGGMSGGNRYSDGPDRIMERIMSISGPTHDLPPQETIEKKFSGRNRLYIGNLTNDVTEEEIQQMFQQYGETSELFLNKEKNFSFVKMDYRVNAEKAKHELDRKMVKGRALKVRFAPLDSTIKVKNLTPWISNELLEKAFSVFGEIERAIVIVDKKGKSSGEGIIEFCKKNSAQLALRKCTEGCYRLTASPLPVIVELFEQQDDIDGYPDKSLPRTTEFFKAREIGPRFAEVGSFEYEYGTRWKQLYELRKQKIEAIEREMAIEEEKLEAQMEFERCEFETKRLREELRMREADRERQKREWEMKERQAEEQRTREEELRRRQQEEMAMAIRRQEEELHRRQQENNLFLQGQAMRGGGGSGIVGKGYDPISNDRDGFGQPDGGSNMPVDPKTFMNAYNNMDRGSRGVYNDDRSQMDLRDTRVNMGGNRGGGRGNSAGGRWQGGNDRNRQNDYPNKRRRY</sequence>
<dbReference type="InterPro" id="IPR035979">
    <property type="entry name" value="RBD_domain_sf"/>
</dbReference>
<evidence type="ECO:0000313" key="7">
    <source>
        <dbReference type="RefSeq" id="XP_003392959.1"/>
    </source>
</evidence>
<feature type="region of interest" description="Disordered" evidence="4">
    <location>
        <begin position="400"/>
        <end position="436"/>
    </location>
</feature>
<feature type="compositionally biased region" description="Gly residues" evidence="4">
    <location>
        <begin position="45"/>
        <end position="56"/>
    </location>
</feature>
<feature type="compositionally biased region" description="Gly residues" evidence="4">
    <location>
        <begin position="403"/>
        <end position="413"/>
    </location>
</feature>
<dbReference type="RefSeq" id="XP_048268160.1">
    <property type="nucleotide sequence ID" value="XM_048412203.1"/>
</dbReference>
<reference evidence="6" key="2">
    <citation type="submission" date="2025-05" db="UniProtKB">
        <authorList>
            <consortium name="RefSeq"/>
        </authorList>
    </citation>
    <scope>NUCLEOTIDE SEQUENCE [LARGE SCALE GENOMIC DNA]</scope>
</reference>
<dbReference type="RefSeq" id="XP_020719416.1">
    <property type="nucleotide sequence ID" value="XM_020863757.2"/>
</dbReference>
<dbReference type="GO" id="GO:0005634">
    <property type="term" value="C:nucleus"/>
    <property type="evidence" value="ECO:0007669"/>
    <property type="project" value="UniProtKB-ARBA"/>
</dbReference>
<dbReference type="GO" id="GO:0003723">
    <property type="term" value="F:RNA binding"/>
    <property type="evidence" value="ECO:0007669"/>
    <property type="project" value="UniProtKB-UniRule"/>
</dbReference>
<evidence type="ECO:0000256" key="2">
    <source>
        <dbReference type="ARBA" id="ARBA00022884"/>
    </source>
</evidence>
<dbReference type="InterPro" id="IPR012975">
    <property type="entry name" value="NOPS"/>
</dbReference>
<keyword evidence="2 3" id="KW-0694">RNA-binding</keyword>
<dbReference type="SMART" id="SM00360">
    <property type="entry name" value="RRM"/>
    <property type="match status" value="2"/>
</dbReference>
<dbReference type="Pfam" id="PF00076">
    <property type="entry name" value="RRM_1"/>
    <property type="match status" value="2"/>
</dbReference>
<protein>
    <submittedName>
        <fullName evidence="7 8">Hrp65 protein isoform X1</fullName>
    </submittedName>
</protein>
<dbReference type="InterPro" id="IPR012677">
    <property type="entry name" value="Nucleotide-bd_a/b_plait_sf"/>
</dbReference>
<evidence type="ECO:0000256" key="4">
    <source>
        <dbReference type="SAM" id="MobiDB-lite"/>
    </source>
</evidence>
<feature type="domain" description="RRM" evidence="5">
    <location>
        <begin position="169"/>
        <end position="250"/>
    </location>
</feature>
<dbReference type="Gene3D" id="3.30.70.330">
    <property type="match status" value="2"/>
</dbReference>
<dbReference type="KEGG" id="bter:100644709"/>
<evidence type="ECO:0000256" key="3">
    <source>
        <dbReference type="PROSITE-ProRule" id="PRU00176"/>
    </source>
</evidence>
<dbReference type="RefSeq" id="XP_048268207.1">
    <property type="nucleotide sequence ID" value="XM_048412250.1"/>
</dbReference>
<accession>A0A9C6STD0</accession>
<dbReference type="InterPro" id="IPR000504">
    <property type="entry name" value="RRM_dom"/>
</dbReference>
<dbReference type="Proteomes" id="UP000835206">
    <property type="component" value="Chromosome 1"/>
</dbReference>
<evidence type="ECO:0000313" key="6">
    <source>
        <dbReference type="Proteomes" id="UP000835206"/>
    </source>
</evidence>
<dbReference type="Pfam" id="PF08075">
    <property type="entry name" value="NOPS"/>
    <property type="match status" value="1"/>
</dbReference>
<feature type="region of interest" description="Disordered" evidence="4">
    <location>
        <begin position="1"/>
        <end position="64"/>
    </location>
</feature>
<dbReference type="PANTHER" id="PTHR23189">
    <property type="entry name" value="RNA RECOGNITION MOTIF-CONTAINING"/>
    <property type="match status" value="1"/>
</dbReference>
<dbReference type="RefSeq" id="XP_003392959.1">
    <property type="nucleotide sequence ID" value="XM_003392911.4"/>
</dbReference>
<dbReference type="RefSeq" id="XP_048268244.1">
    <property type="nucleotide sequence ID" value="XM_048412287.1"/>
</dbReference>
<dbReference type="GeneID" id="100644709"/>
<evidence type="ECO:0000259" key="5">
    <source>
        <dbReference type="PROSITE" id="PS50102"/>
    </source>
</evidence>
<organism evidence="6 10">
    <name type="scientific">Bombus terrestris</name>
    <name type="common">Buff-tailed bumblebee</name>
    <name type="synonym">Apis terrestris</name>
    <dbReference type="NCBI Taxonomy" id="30195"/>
    <lineage>
        <taxon>Eukaryota</taxon>
        <taxon>Metazoa</taxon>
        <taxon>Ecdysozoa</taxon>
        <taxon>Arthropoda</taxon>
        <taxon>Hexapoda</taxon>
        <taxon>Insecta</taxon>
        <taxon>Pterygota</taxon>
        <taxon>Neoptera</taxon>
        <taxon>Endopterygota</taxon>
        <taxon>Hymenoptera</taxon>
        <taxon>Apocrita</taxon>
        <taxon>Aculeata</taxon>
        <taxon>Apoidea</taxon>
        <taxon>Anthophila</taxon>
        <taxon>Apidae</taxon>
        <taxon>Bombus</taxon>
        <taxon>Bombus</taxon>
    </lineage>
</organism>
<reference evidence="7 8" key="1">
    <citation type="submission" date="2025-04" db="UniProtKB">
        <authorList>
            <consortium name="RefSeq"/>
        </authorList>
    </citation>
    <scope>IDENTIFICATION</scope>
</reference>
<keyword evidence="1" id="KW-0677">Repeat</keyword>
<dbReference type="AlphaFoldDB" id="A0A9C6STD0"/>
<feature type="region of interest" description="Disordered" evidence="4">
    <location>
        <begin position="469"/>
        <end position="508"/>
    </location>
</feature>
<evidence type="ECO:0000313" key="8">
    <source>
        <dbReference type="RefSeq" id="XP_020719416.1"/>
    </source>
</evidence>
<dbReference type="SUPFAM" id="SSF54928">
    <property type="entry name" value="RNA-binding domain, RBD"/>
    <property type="match status" value="1"/>
</dbReference>
<keyword evidence="6" id="KW-1185">Reference proteome</keyword>
<evidence type="ECO:0000313" key="9">
    <source>
        <dbReference type="RefSeq" id="XP_048268160.1"/>
    </source>
</evidence>
<feature type="region of interest" description="Disordered" evidence="4">
    <location>
        <begin position="340"/>
        <end position="370"/>
    </location>
</feature>
<name>A0A9C6STD0_BOMTE</name>
<evidence type="ECO:0000313" key="10">
    <source>
        <dbReference type="RefSeq" id="XP_048268207.1"/>
    </source>
</evidence>
<feature type="domain" description="RRM" evidence="5">
    <location>
        <begin position="95"/>
        <end position="167"/>
    </location>
</feature>
<proteinExistence type="predicted"/>
<dbReference type="OrthoDB" id="10067824at2759"/>
<feature type="compositionally biased region" description="Gly residues" evidence="4">
    <location>
        <begin position="475"/>
        <end position="490"/>
    </location>
</feature>
<dbReference type="PROSITE" id="PS50102">
    <property type="entry name" value="RRM"/>
    <property type="match status" value="2"/>
</dbReference>
<gene>
    <name evidence="7 8 9 10 11" type="primary">LOC100644709</name>
</gene>
<dbReference type="FunFam" id="3.30.70.330:FF:000043">
    <property type="entry name" value="paraspeckle component 1 isoform X1"/>
    <property type="match status" value="1"/>
</dbReference>
<evidence type="ECO:0000313" key="11">
    <source>
        <dbReference type="RefSeq" id="XP_048268244.1"/>
    </source>
</evidence>
<dbReference type="CDD" id="cd12945">
    <property type="entry name" value="NOPS_NONA_like"/>
    <property type="match status" value="1"/>
</dbReference>